<dbReference type="SMART" id="SM00028">
    <property type="entry name" value="TPR"/>
    <property type="match status" value="1"/>
</dbReference>
<dbReference type="AlphaFoldDB" id="A0A820RCC6"/>
<evidence type="ECO:0000256" key="2">
    <source>
        <dbReference type="ARBA" id="ARBA00022803"/>
    </source>
</evidence>
<dbReference type="InterPro" id="IPR019734">
    <property type="entry name" value="TPR_rpt"/>
</dbReference>
<evidence type="ECO:0000256" key="3">
    <source>
        <dbReference type="PROSITE-ProRule" id="PRU00339"/>
    </source>
</evidence>
<evidence type="ECO:0000313" key="4">
    <source>
        <dbReference type="EMBL" id="CAF4433442.1"/>
    </source>
</evidence>
<dbReference type="SUPFAM" id="SSF48452">
    <property type="entry name" value="TPR-like"/>
    <property type="match status" value="1"/>
</dbReference>
<dbReference type="PROSITE" id="PS50005">
    <property type="entry name" value="TPR"/>
    <property type="match status" value="1"/>
</dbReference>
<gene>
    <name evidence="4" type="ORF">UXM345_LOCUS39027</name>
</gene>
<evidence type="ECO:0008006" key="6">
    <source>
        <dbReference type="Google" id="ProtNLM"/>
    </source>
</evidence>
<organism evidence="4 5">
    <name type="scientific">Rotaria magnacalcarata</name>
    <dbReference type="NCBI Taxonomy" id="392030"/>
    <lineage>
        <taxon>Eukaryota</taxon>
        <taxon>Metazoa</taxon>
        <taxon>Spiralia</taxon>
        <taxon>Gnathifera</taxon>
        <taxon>Rotifera</taxon>
        <taxon>Eurotatoria</taxon>
        <taxon>Bdelloidea</taxon>
        <taxon>Philodinida</taxon>
        <taxon>Philodinidae</taxon>
        <taxon>Rotaria</taxon>
    </lineage>
</organism>
<dbReference type="InterPro" id="IPR011990">
    <property type="entry name" value="TPR-like_helical_dom_sf"/>
</dbReference>
<dbReference type="Proteomes" id="UP000663842">
    <property type="component" value="Unassembled WGS sequence"/>
</dbReference>
<protein>
    <recommendedName>
        <fullName evidence="6">Kinesin light chain</fullName>
    </recommendedName>
</protein>
<dbReference type="Pfam" id="PF13424">
    <property type="entry name" value="TPR_12"/>
    <property type="match status" value="1"/>
</dbReference>
<feature type="repeat" description="TPR" evidence="3">
    <location>
        <begin position="35"/>
        <end position="68"/>
    </location>
</feature>
<dbReference type="PANTHER" id="PTHR45641">
    <property type="entry name" value="TETRATRICOPEPTIDE REPEAT PROTEIN (AFU_ORTHOLOGUE AFUA_6G03870)"/>
    <property type="match status" value="1"/>
</dbReference>
<accession>A0A820RCC6</accession>
<evidence type="ECO:0000256" key="1">
    <source>
        <dbReference type="ARBA" id="ARBA00022737"/>
    </source>
</evidence>
<name>A0A820RCC6_9BILA</name>
<feature type="non-terminal residue" evidence="4">
    <location>
        <position position="1"/>
    </location>
</feature>
<comment type="caution">
    <text evidence="4">The sequence shown here is derived from an EMBL/GenBank/DDBJ whole genome shotgun (WGS) entry which is preliminary data.</text>
</comment>
<keyword evidence="2 3" id="KW-0802">TPR repeat</keyword>
<proteinExistence type="predicted"/>
<sequence length="90" mass="10073">AGYGNMGDYSKALKYYEKANKILEISLPPTHPDLAQSYNNIGLVYKNMGEYSKALSYLEKALGIWRKSLPSTHPHIKTVMNSIAAVKKKL</sequence>
<dbReference type="EMBL" id="CAJOBF010035914">
    <property type="protein sequence ID" value="CAF4433442.1"/>
    <property type="molecule type" value="Genomic_DNA"/>
</dbReference>
<evidence type="ECO:0000313" key="5">
    <source>
        <dbReference type="Proteomes" id="UP000663842"/>
    </source>
</evidence>
<dbReference type="PANTHER" id="PTHR45641:SF19">
    <property type="entry name" value="NEPHROCYSTIN-3"/>
    <property type="match status" value="1"/>
</dbReference>
<reference evidence="4" key="1">
    <citation type="submission" date="2021-02" db="EMBL/GenBank/DDBJ databases">
        <authorList>
            <person name="Nowell W R."/>
        </authorList>
    </citation>
    <scope>NUCLEOTIDE SEQUENCE</scope>
</reference>
<dbReference type="Gene3D" id="1.25.40.10">
    <property type="entry name" value="Tetratricopeptide repeat domain"/>
    <property type="match status" value="1"/>
</dbReference>
<keyword evidence="1" id="KW-0677">Repeat</keyword>
<dbReference type="PROSITE" id="PS50293">
    <property type="entry name" value="TPR_REGION"/>
    <property type="match status" value="1"/>
</dbReference>